<dbReference type="EMBL" id="GIFC01015755">
    <property type="protein sequence ID" value="MXU97838.1"/>
    <property type="molecule type" value="Transcribed_RNA"/>
</dbReference>
<protein>
    <submittedName>
        <fullName evidence="1">Uncharacterized protein</fullName>
    </submittedName>
</protein>
<sequence length="292" mass="32054">MRRCGKPRKGPVGEAVFLVAGSRAVLTRVLGIEEAVPQRLVVVLCLLITVVLGGDIEHLQRDVSFQAGENLDRVVVFGFPEINTVGRQDGVANEEFSTPPGWHVLQHLRDDDRDTMLQSTRDRDAEAFVLALGEADRAYVPHTLVPAHRLLLLLLPQLGGRPTASPRPRAAPAGADHRLVPVQVDLRFKLVPEAVVLVGVQVTPQQLDLLDPSGQFLVEILCSKLGPKHLAVQRHHVLAQGLVLLPQLRHLCLQLHLTPEVQPVHVHLLLQPLLDGRGVPRVSHLGRHLQLG</sequence>
<organism evidence="1">
    <name type="scientific">Ixodes ricinus</name>
    <name type="common">Common tick</name>
    <name type="synonym">Acarus ricinus</name>
    <dbReference type="NCBI Taxonomy" id="34613"/>
    <lineage>
        <taxon>Eukaryota</taxon>
        <taxon>Metazoa</taxon>
        <taxon>Ecdysozoa</taxon>
        <taxon>Arthropoda</taxon>
        <taxon>Chelicerata</taxon>
        <taxon>Arachnida</taxon>
        <taxon>Acari</taxon>
        <taxon>Parasitiformes</taxon>
        <taxon>Ixodida</taxon>
        <taxon>Ixodoidea</taxon>
        <taxon>Ixodidae</taxon>
        <taxon>Ixodinae</taxon>
        <taxon>Ixodes</taxon>
    </lineage>
</organism>
<evidence type="ECO:0000313" key="1">
    <source>
        <dbReference type="EMBL" id="MXU97838.1"/>
    </source>
</evidence>
<name>A0A6B0V9F6_IXORI</name>
<proteinExistence type="predicted"/>
<reference evidence="1" key="1">
    <citation type="submission" date="2019-12" db="EMBL/GenBank/DDBJ databases">
        <title>An insight into the sialome of adult female Ixodes ricinus ticks feeding for 6 days.</title>
        <authorList>
            <person name="Perner J."/>
            <person name="Ribeiro J.M.C."/>
        </authorList>
    </citation>
    <scope>NUCLEOTIDE SEQUENCE</scope>
    <source>
        <strain evidence="1">Semi-engorged</strain>
        <tissue evidence="1">Salivary glands</tissue>
    </source>
</reference>
<dbReference type="AlphaFoldDB" id="A0A6B0V9F6"/>
<accession>A0A6B0V9F6</accession>